<dbReference type="EMBL" id="JAHZIJ010000084">
    <property type="protein sequence ID" value="MBW7477889.1"/>
    <property type="molecule type" value="Genomic_DNA"/>
</dbReference>
<protein>
    <recommendedName>
        <fullName evidence="1">Condensation domain-containing protein</fullName>
    </recommendedName>
</protein>
<dbReference type="InterPro" id="IPR001242">
    <property type="entry name" value="Condensation_dom"/>
</dbReference>
<dbReference type="Pfam" id="PF00668">
    <property type="entry name" value="Condensation"/>
    <property type="match status" value="1"/>
</dbReference>
<organism evidence="2 3">
    <name type="scientific">Paenibacillus oenotherae</name>
    <dbReference type="NCBI Taxonomy" id="1435645"/>
    <lineage>
        <taxon>Bacteria</taxon>
        <taxon>Bacillati</taxon>
        <taxon>Bacillota</taxon>
        <taxon>Bacilli</taxon>
        <taxon>Bacillales</taxon>
        <taxon>Paenibacillaceae</taxon>
        <taxon>Paenibacillus</taxon>
    </lineage>
</organism>
<sequence length="185" mass="21597">YYPVSSAQRRMYILNQLEGAQTSYNMPGVYMVEGELDTKRMEGALRELVRRHESLRTSFELVEGEPVQRVHAEVLFALEEQELEGAETAEAAIEAFVRPFELSEAPLFRARVVKLAEEGKRLFMYDMHHIISDGVSMQVLVEEFARLYGGEELPALRIQYKDYAVWQRERLSGEELKRQETYWLE</sequence>
<dbReference type="Proteomes" id="UP000812277">
    <property type="component" value="Unassembled WGS sequence"/>
</dbReference>
<proteinExistence type="predicted"/>
<feature type="domain" description="Condensation" evidence="1">
    <location>
        <begin position="2"/>
        <end position="185"/>
    </location>
</feature>
<accession>A0ABS7DD75</accession>
<dbReference type="InterPro" id="IPR023213">
    <property type="entry name" value="CAT-like_dom_sf"/>
</dbReference>
<keyword evidence="3" id="KW-1185">Reference proteome</keyword>
<feature type="non-terminal residue" evidence="2">
    <location>
        <position position="185"/>
    </location>
</feature>
<comment type="caution">
    <text evidence="2">The sequence shown here is derived from an EMBL/GenBank/DDBJ whole genome shotgun (WGS) entry which is preliminary data.</text>
</comment>
<dbReference type="Gene3D" id="3.30.559.30">
    <property type="entry name" value="Nonribosomal peptide synthetase, condensation domain"/>
    <property type="match status" value="1"/>
</dbReference>
<dbReference type="RefSeq" id="WP_219875276.1">
    <property type="nucleotide sequence ID" value="NZ_JAHZIJ010000084.1"/>
</dbReference>
<evidence type="ECO:0000313" key="2">
    <source>
        <dbReference type="EMBL" id="MBW7477889.1"/>
    </source>
</evidence>
<dbReference type="Gene3D" id="3.30.559.10">
    <property type="entry name" value="Chloramphenicol acetyltransferase-like domain"/>
    <property type="match status" value="1"/>
</dbReference>
<reference evidence="2 3" key="1">
    <citation type="submission" date="2021-07" db="EMBL/GenBank/DDBJ databases">
        <title>Paenibacillus radiodurans sp. nov., isolated from the southeastern edge of Tengger Desert.</title>
        <authorList>
            <person name="Zhang G."/>
        </authorList>
    </citation>
    <scope>NUCLEOTIDE SEQUENCE [LARGE SCALE GENOMIC DNA]</scope>
    <source>
        <strain evidence="2 3">DT7-4</strain>
    </source>
</reference>
<dbReference type="SUPFAM" id="SSF52777">
    <property type="entry name" value="CoA-dependent acyltransferases"/>
    <property type="match status" value="1"/>
</dbReference>
<evidence type="ECO:0000259" key="1">
    <source>
        <dbReference type="Pfam" id="PF00668"/>
    </source>
</evidence>
<dbReference type="PANTHER" id="PTHR45527">
    <property type="entry name" value="NONRIBOSOMAL PEPTIDE SYNTHETASE"/>
    <property type="match status" value="1"/>
</dbReference>
<evidence type="ECO:0000313" key="3">
    <source>
        <dbReference type="Proteomes" id="UP000812277"/>
    </source>
</evidence>
<gene>
    <name evidence="2" type="ORF">K0T92_24670</name>
</gene>
<dbReference type="PANTHER" id="PTHR45527:SF14">
    <property type="entry name" value="PLIPASTATIN SYNTHASE SUBUNIT B"/>
    <property type="match status" value="1"/>
</dbReference>
<name>A0ABS7DD75_9BACL</name>
<feature type="non-terminal residue" evidence="2">
    <location>
        <position position="1"/>
    </location>
</feature>